<protein>
    <submittedName>
        <fullName evidence="2">T9SS type A sorting domain-containing protein</fullName>
    </submittedName>
</protein>
<sequence length="611" mass="69119">MRLKVWLTIIFVTLVGIQATRAQIIVKPISPVSYSNSSQIQGRTLAQLADTTVLPFWDDFSTSSIAPNPAKWNLSDGVYVNGNMAQNPPSFNVISFDGLDSNGTPYDSESTIRLLDILESQAIDLSQIPSGETAVFSFYFQRTGYGEKPEAKDSLRVLLKSINDEWVRNDDLVLTGTGSRDIEPFQRINFPITHPDLLHEGFQLRFENYGNPTGGFDTWHLDYILVDTYDLNITDWESITDHAISRQPTSIFKRYTNIPFDQFFSYSDSIFTNPEFVLYSLFSGQNNVTYLLSVTDTLMNSQLFEVPQNPNQLPLEGINDYKSYSIKGLNMGLFSGLENRDSLFLESKISYLSSNNQPPYLINDTSRMYLNIHETLSYDDGSAEYAGGLNQSGGEIAIQYTLPTQDTLTHVDIYFPRFLPVPTNKTLDLIIYDNLSGETGSTLRRTEIFMSSSDAINRFTRYELSRPVVLPQGDFFISLKQATNDYIPYGLDKNTNNWDRIFFKPDETWIQNTAEQVSGSFMIRAIFADNDYEVLASSSLDESIHIYPNPANQIINIKGDFDHLLLIDLSGQILIESTDSQINVSQLRNGIYLLKINSKGKVITQKLVINH</sequence>
<evidence type="ECO:0000259" key="1">
    <source>
        <dbReference type="Pfam" id="PF18962"/>
    </source>
</evidence>
<accession>A0ABT3CRA9</accession>
<keyword evidence="3" id="KW-1185">Reference proteome</keyword>
<dbReference type="RefSeq" id="WP_264137026.1">
    <property type="nucleotide sequence ID" value="NZ_JAOYOD010000001.1"/>
</dbReference>
<feature type="domain" description="Secretion system C-terminal sorting" evidence="1">
    <location>
        <begin position="546"/>
        <end position="609"/>
    </location>
</feature>
<organism evidence="2 3">
    <name type="scientific">Reichenbachiella ulvae</name>
    <dbReference type="NCBI Taxonomy" id="2980104"/>
    <lineage>
        <taxon>Bacteria</taxon>
        <taxon>Pseudomonadati</taxon>
        <taxon>Bacteroidota</taxon>
        <taxon>Cytophagia</taxon>
        <taxon>Cytophagales</taxon>
        <taxon>Reichenbachiellaceae</taxon>
        <taxon>Reichenbachiella</taxon>
    </lineage>
</organism>
<dbReference type="Pfam" id="PF18962">
    <property type="entry name" value="Por_Secre_tail"/>
    <property type="match status" value="1"/>
</dbReference>
<proteinExistence type="predicted"/>
<dbReference type="NCBIfam" id="TIGR04183">
    <property type="entry name" value="Por_Secre_tail"/>
    <property type="match status" value="1"/>
</dbReference>
<name>A0ABT3CRA9_9BACT</name>
<evidence type="ECO:0000313" key="2">
    <source>
        <dbReference type="EMBL" id="MCV9386241.1"/>
    </source>
</evidence>
<dbReference type="InterPro" id="IPR026444">
    <property type="entry name" value="Secre_tail"/>
</dbReference>
<dbReference type="Proteomes" id="UP001300692">
    <property type="component" value="Unassembled WGS sequence"/>
</dbReference>
<evidence type="ECO:0000313" key="3">
    <source>
        <dbReference type="Proteomes" id="UP001300692"/>
    </source>
</evidence>
<gene>
    <name evidence="2" type="ORF">N7U62_06170</name>
</gene>
<dbReference type="EMBL" id="JAOYOD010000001">
    <property type="protein sequence ID" value="MCV9386241.1"/>
    <property type="molecule type" value="Genomic_DNA"/>
</dbReference>
<comment type="caution">
    <text evidence="2">The sequence shown here is derived from an EMBL/GenBank/DDBJ whole genome shotgun (WGS) entry which is preliminary data.</text>
</comment>
<reference evidence="2 3" key="1">
    <citation type="submission" date="2022-10" db="EMBL/GenBank/DDBJ databases">
        <title>Comparative genomics and taxonomic characterization of three novel marine species of genus Reichenbachiella exhibiting antioxidant and polysaccharide degradation activities.</title>
        <authorList>
            <person name="Muhammad N."/>
            <person name="Lee Y.-J."/>
            <person name="Ko J."/>
            <person name="Kim S.-G."/>
        </authorList>
    </citation>
    <scope>NUCLEOTIDE SEQUENCE [LARGE SCALE GENOMIC DNA]</scope>
    <source>
        <strain evidence="2 3">ABR2-5</strain>
    </source>
</reference>